<evidence type="ECO:0000313" key="2">
    <source>
        <dbReference type="EMBL" id="GGZ79750.1"/>
    </source>
</evidence>
<evidence type="ECO:0000256" key="1">
    <source>
        <dbReference type="SAM" id="MobiDB-lite"/>
    </source>
</evidence>
<organism evidence="2 3">
    <name type="scientific">Streptomyces echinoruber</name>
    <dbReference type="NCBI Taxonomy" id="68898"/>
    <lineage>
        <taxon>Bacteria</taxon>
        <taxon>Bacillati</taxon>
        <taxon>Actinomycetota</taxon>
        <taxon>Actinomycetes</taxon>
        <taxon>Kitasatosporales</taxon>
        <taxon>Streptomycetaceae</taxon>
        <taxon>Streptomyces</taxon>
    </lineage>
</organism>
<dbReference type="AlphaFoldDB" id="A0A918R113"/>
<accession>A0A918R113</accession>
<comment type="caution">
    <text evidence="2">The sequence shown here is derived from an EMBL/GenBank/DDBJ whole genome shotgun (WGS) entry which is preliminary data.</text>
</comment>
<feature type="region of interest" description="Disordered" evidence="1">
    <location>
        <begin position="52"/>
        <end position="77"/>
    </location>
</feature>
<protein>
    <submittedName>
        <fullName evidence="2">Uncharacterized protein</fullName>
    </submittedName>
</protein>
<dbReference type="EMBL" id="BMWH01000004">
    <property type="protein sequence ID" value="GGZ79750.1"/>
    <property type="molecule type" value="Genomic_DNA"/>
</dbReference>
<proteinExistence type="predicted"/>
<reference evidence="2" key="1">
    <citation type="journal article" date="2014" name="Int. J. Syst. Evol. Microbiol.">
        <title>Complete genome sequence of Corynebacterium casei LMG S-19264T (=DSM 44701T), isolated from a smear-ripened cheese.</title>
        <authorList>
            <consortium name="US DOE Joint Genome Institute (JGI-PGF)"/>
            <person name="Walter F."/>
            <person name="Albersmeier A."/>
            <person name="Kalinowski J."/>
            <person name="Ruckert C."/>
        </authorList>
    </citation>
    <scope>NUCLEOTIDE SEQUENCE</scope>
    <source>
        <strain evidence="2">JCM 5016</strain>
    </source>
</reference>
<evidence type="ECO:0000313" key="3">
    <source>
        <dbReference type="Proteomes" id="UP000623010"/>
    </source>
</evidence>
<gene>
    <name evidence="2" type="ORF">GCM10010389_16750</name>
</gene>
<dbReference type="Proteomes" id="UP000623010">
    <property type="component" value="Unassembled WGS sequence"/>
</dbReference>
<keyword evidence="3" id="KW-1185">Reference proteome</keyword>
<sequence length="77" mass="8423">MERTSWALVAVGVFMAVRCVGNVLDQIPILSAKAERAIDALRRLRAAWCDNGEPAGRAQPEQESCEQGRSAPARKRS</sequence>
<reference evidence="2" key="2">
    <citation type="submission" date="2020-09" db="EMBL/GenBank/DDBJ databases">
        <authorList>
            <person name="Sun Q."/>
            <person name="Ohkuma M."/>
        </authorList>
    </citation>
    <scope>NUCLEOTIDE SEQUENCE</scope>
    <source>
        <strain evidence="2">JCM 5016</strain>
    </source>
</reference>
<name>A0A918R113_9ACTN</name>